<dbReference type="Proteomes" id="UP001321473">
    <property type="component" value="Unassembled WGS sequence"/>
</dbReference>
<evidence type="ECO:0000313" key="4">
    <source>
        <dbReference type="Proteomes" id="UP001321473"/>
    </source>
</evidence>
<evidence type="ECO:0000313" key="3">
    <source>
        <dbReference type="EMBL" id="KAK8779393.1"/>
    </source>
</evidence>
<protein>
    <recommendedName>
        <fullName evidence="5">Secreted protein</fullName>
    </recommendedName>
</protein>
<feature type="chain" id="PRO_5042966925" description="Secreted protein" evidence="2">
    <location>
        <begin position="20"/>
        <end position="131"/>
    </location>
</feature>
<accession>A0AAQ4EY71</accession>
<proteinExistence type="predicted"/>
<dbReference type="AlphaFoldDB" id="A0AAQ4EY71"/>
<feature type="compositionally biased region" description="Low complexity" evidence="1">
    <location>
        <begin position="91"/>
        <end position="117"/>
    </location>
</feature>
<evidence type="ECO:0000256" key="1">
    <source>
        <dbReference type="SAM" id="MobiDB-lite"/>
    </source>
</evidence>
<sequence length="131" mass="13391">MRTWSAVFVCPTCYCVCFGRVTTLVLVQCRKGASVYVFAHLICVHLRETFLHGATAFGGKNIAASERLPSAARPAPATMAAPDEHDYMNPGAGDVAGGADDVDVAGGADNVAGAGEAPNGADRMSTGGACE</sequence>
<evidence type="ECO:0000256" key="2">
    <source>
        <dbReference type="SAM" id="SignalP"/>
    </source>
</evidence>
<keyword evidence="4" id="KW-1185">Reference proteome</keyword>
<feature type="region of interest" description="Disordered" evidence="1">
    <location>
        <begin position="73"/>
        <end position="131"/>
    </location>
</feature>
<name>A0AAQ4EY71_AMBAM</name>
<organism evidence="3 4">
    <name type="scientific">Amblyomma americanum</name>
    <name type="common">Lone star tick</name>
    <dbReference type="NCBI Taxonomy" id="6943"/>
    <lineage>
        <taxon>Eukaryota</taxon>
        <taxon>Metazoa</taxon>
        <taxon>Ecdysozoa</taxon>
        <taxon>Arthropoda</taxon>
        <taxon>Chelicerata</taxon>
        <taxon>Arachnida</taxon>
        <taxon>Acari</taxon>
        <taxon>Parasitiformes</taxon>
        <taxon>Ixodida</taxon>
        <taxon>Ixodoidea</taxon>
        <taxon>Ixodidae</taxon>
        <taxon>Amblyomminae</taxon>
        <taxon>Amblyomma</taxon>
    </lineage>
</organism>
<comment type="caution">
    <text evidence="3">The sequence shown here is derived from an EMBL/GenBank/DDBJ whole genome shotgun (WGS) entry which is preliminary data.</text>
</comment>
<feature type="signal peptide" evidence="2">
    <location>
        <begin position="1"/>
        <end position="19"/>
    </location>
</feature>
<keyword evidence="2" id="KW-0732">Signal</keyword>
<dbReference type="EMBL" id="JARKHS020009853">
    <property type="protein sequence ID" value="KAK8779393.1"/>
    <property type="molecule type" value="Genomic_DNA"/>
</dbReference>
<reference evidence="3 4" key="1">
    <citation type="journal article" date="2023" name="Arcadia Sci">
        <title>De novo assembly of a long-read Amblyomma americanum tick genome.</title>
        <authorList>
            <person name="Chou S."/>
            <person name="Poskanzer K.E."/>
            <person name="Rollins M."/>
            <person name="Thuy-Boun P.S."/>
        </authorList>
    </citation>
    <scope>NUCLEOTIDE SEQUENCE [LARGE SCALE GENOMIC DNA]</scope>
    <source>
        <strain evidence="3">F_SG_1</strain>
        <tissue evidence="3">Salivary glands</tissue>
    </source>
</reference>
<evidence type="ECO:0008006" key="5">
    <source>
        <dbReference type="Google" id="ProtNLM"/>
    </source>
</evidence>
<gene>
    <name evidence="3" type="ORF">V5799_019265</name>
</gene>